<name>A0A498HSD1_MALDO</name>
<accession>A0A498HSD1</accession>
<organism evidence="2 3">
    <name type="scientific">Malus domestica</name>
    <name type="common">Apple</name>
    <name type="synonym">Pyrus malus</name>
    <dbReference type="NCBI Taxonomy" id="3750"/>
    <lineage>
        <taxon>Eukaryota</taxon>
        <taxon>Viridiplantae</taxon>
        <taxon>Streptophyta</taxon>
        <taxon>Embryophyta</taxon>
        <taxon>Tracheophyta</taxon>
        <taxon>Spermatophyta</taxon>
        <taxon>Magnoliopsida</taxon>
        <taxon>eudicotyledons</taxon>
        <taxon>Gunneridae</taxon>
        <taxon>Pentapetalae</taxon>
        <taxon>rosids</taxon>
        <taxon>fabids</taxon>
        <taxon>Rosales</taxon>
        <taxon>Rosaceae</taxon>
        <taxon>Amygdaloideae</taxon>
        <taxon>Maleae</taxon>
        <taxon>Malus</taxon>
    </lineage>
</organism>
<reference evidence="2 3" key="1">
    <citation type="submission" date="2018-10" db="EMBL/GenBank/DDBJ databases">
        <title>A high-quality apple genome assembly.</title>
        <authorList>
            <person name="Hu J."/>
        </authorList>
    </citation>
    <scope>NUCLEOTIDE SEQUENCE [LARGE SCALE GENOMIC DNA]</scope>
    <source>
        <strain evidence="3">cv. HFTH1</strain>
        <tissue evidence="2">Young leaf</tissue>
    </source>
</reference>
<dbReference type="Proteomes" id="UP000290289">
    <property type="component" value="Chromosome 15"/>
</dbReference>
<evidence type="ECO:0000313" key="3">
    <source>
        <dbReference type="Proteomes" id="UP000290289"/>
    </source>
</evidence>
<dbReference type="Gene3D" id="1.20.5.620">
    <property type="entry name" value="F1F0 ATP synthase subunit B, membrane domain"/>
    <property type="match status" value="1"/>
</dbReference>
<evidence type="ECO:0000313" key="2">
    <source>
        <dbReference type="EMBL" id="RXH73689.1"/>
    </source>
</evidence>
<dbReference type="EMBL" id="RDQH01000341">
    <property type="protein sequence ID" value="RXH73689.1"/>
    <property type="molecule type" value="Genomic_DNA"/>
</dbReference>
<proteinExistence type="predicted"/>
<keyword evidence="3" id="KW-1185">Reference proteome</keyword>
<comment type="caution">
    <text evidence="2">The sequence shown here is derived from an EMBL/GenBank/DDBJ whole genome shotgun (WGS) entry which is preliminary data.</text>
</comment>
<sequence length="116" mass="12979">MESESNELPKCVMLYGGGHVHIRHRGSSPLDDVGSNNHTTLRKTPDVHDDPYSSRVYILTMDSVRGQGGIQMLLTAEQDAQHIVNNARNCKCMLMLISPPLSLCSCQFVRFFPFKS</sequence>
<dbReference type="AlphaFoldDB" id="A0A498HSD1"/>
<protein>
    <submittedName>
        <fullName evidence="2">Uncharacterized protein</fullName>
    </submittedName>
</protein>
<evidence type="ECO:0000256" key="1">
    <source>
        <dbReference type="SAM" id="MobiDB-lite"/>
    </source>
</evidence>
<gene>
    <name evidence="2" type="ORF">DVH24_016511</name>
</gene>
<dbReference type="STRING" id="3750.A0A498HSD1"/>
<feature type="region of interest" description="Disordered" evidence="1">
    <location>
        <begin position="26"/>
        <end position="48"/>
    </location>
</feature>